<dbReference type="InterPro" id="IPR001173">
    <property type="entry name" value="Glyco_trans_2-like"/>
</dbReference>
<dbReference type="PANTHER" id="PTHR22916:SF3">
    <property type="entry name" value="UDP-GLCNAC:BETAGAL BETA-1,3-N-ACETYLGLUCOSAMINYLTRANSFERASE-LIKE PROTEIN 1"/>
    <property type="match status" value="1"/>
</dbReference>
<dbReference type="CDD" id="cd00761">
    <property type="entry name" value="Glyco_tranf_GTA_type"/>
    <property type="match status" value="1"/>
</dbReference>
<dbReference type="InterPro" id="IPR029044">
    <property type="entry name" value="Nucleotide-diphossugar_trans"/>
</dbReference>
<sequence length="332" mass="38353">MGTKILSVVIPTYNMEEFLSRCLETLIVDEKKLTRLEVLVINDGSKDSSLQIANKYHAIYPETIKVIDKENGNYGSCINRGLKEATGKYFRILDADDTFNKNALSKLLEVLDSSDDEMIITNYTYVYDTTGSVKKERTRGVVFGKSYDKFDFSKGNDEILSMHAITYKTSLLKNINLHLDEGVSYTDLEYVYFPMQNVKSIKFFDIYLYEYHIGREGQTVDPRSQAKSLKSFLTVTKRLVDDYVSGYSNKDEILKANQRITINKIIYATFKIGLVLCKKNSESDAVLKDIYRKIKRTDKNVMWLKMKKIKPIVLLWDITGIYFSSIKKLFTR</sequence>
<dbReference type="RefSeq" id="WP_301639215.1">
    <property type="nucleotide sequence ID" value="NZ_JAUEII010000007.1"/>
</dbReference>
<dbReference type="Proteomes" id="UP001167871">
    <property type="component" value="Unassembled WGS sequence"/>
</dbReference>
<feature type="domain" description="Glycosyltransferase 2-like" evidence="1">
    <location>
        <begin position="7"/>
        <end position="162"/>
    </location>
</feature>
<name>A0ABT7X3T8_9BACE</name>
<reference evidence="2" key="1">
    <citation type="submission" date="2023-06" db="EMBL/GenBank/DDBJ databases">
        <authorList>
            <person name="Zeman M."/>
            <person name="Kubasova T."/>
            <person name="Jahodarova E."/>
            <person name="Nykrynova M."/>
            <person name="Rychlik I."/>
        </authorList>
    </citation>
    <scope>NUCLEOTIDE SEQUENCE</scope>
    <source>
        <strain evidence="2">84_SSukc20</strain>
    </source>
</reference>
<evidence type="ECO:0000313" key="3">
    <source>
        <dbReference type="Proteomes" id="UP001167871"/>
    </source>
</evidence>
<keyword evidence="2" id="KW-0328">Glycosyltransferase</keyword>
<evidence type="ECO:0000259" key="1">
    <source>
        <dbReference type="Pfam" id="PF00535"/>
    </source>
</evidence>
<gene>
    <name evidence="2" type="ORF">QVO10_04945</name>
</gene>
<comment type="caution">
    <text evidence="2">The sequence shown here is derived from an EMBL/GenBank/DDBJ whole genome shotgun (WGS) entry which is preliminary data.</text>
</comment>
<dbReference type="SUPFAM" id="SSF53448">
    <property type="entry name" value="Nucleotide-diphospho-sugar transferases"/>
    <property type="match status" value="1"/>
</dbReference>
<keyword evidence="2" id="KW-0808">Transferase</keyword>
<evidence type="ECO:0000313" key="2">
    <source>
        <dbReference type="EMBL" id="MDN0048739.1"/>
    </source>
</evidence>
<dbReference type="GO" id="GO:0016757">
    <property type="term" value="F:glycosyltransferase activity"/>
    <property type="evidence" value="ECO:0007669"/>
    <property type="project" value="UniProtKB-KW"/>
</dbReference>
<dbReference type="Pfam" id="PF00535">
    <property type="entry name" value="Glycos_transf_2"/>
    <property type="match status" value="1"/>
</dbReference>
<keyword evidence="3" id="KW-1185">Reference proteome</keyword>
<protein>
    <submittedName>
        <fullName evidence="2">Glycosyltransferase</fullName>
        <ecNumber evidence="2">2.4.-.-</ecNumber>
    </submittedName>
</protein>
<reference evidence="2" key="2">
    <citation type="submission" date="2024-05" db="EMBL/GenBank/DDBJ databases">
        <title>Identification and characterization of horizontal gene transfer across gut microbiota members of farm animals based on homology search.</title>
        <authorList>
            <person name="Schwarzerova J."/>
            <person name="Nykrynova M."/>
            <person name="Jureckova K."/>
            <person name="Cejkova D."/>
            <person name="Rychlik I."/>
        </authorList>
    </citation>
    <scope>NUCLEOTIDE SEQUENCE</scope>
    <source>
        <strain evidence="2">84_SSukc20</strain>
    </source>
</reference>
<dbReference type="EMBL" id="JAUEII010000007">
    <property type="protein sequence ID" value="MDN0048739.1"/>
    <property type="molecule type" value="Genomic_DNA"/>
</dbReference>
<dbReference type="PANTHER" id="PTHR22916">
    <property type="entry name" value="GLYCOSYLTRANSFERASE"/>
    <property type="match status" value="1"/>
</dbReference>
<proteinExistence type="predicted"/>
<accession>A0ABT7X3T8</accession>
<dbReference type="Gene3D" id="3.90.550.10">
    <property type="entry name" value="Spore Coat Polysaccharide Biosynthesis Protein SpsA, Chain A"/>
    <property type="match status" value="1"/>
</dbReference>
<dbReference type="EC" id="2.4.-.-" evidence="2"/>
<organism evidence="2 3">
    <name type="scientific">Bacteroides gallinaceum</name>
    <dbReference type="NCBI Taxonomy" id="1462571"/>
    <lineage>
        <taxon>Bacteria</taxon>
        <taxon>Pseudomonadati</taxon>
        <taxon>Bacteroidota</taxon>
        <taxon>Bacteroidia</taxon>
        <taxon>Bacteroidales</taxon>
        <taxon>Bacteroidaceae</taxon>
        <taxon>Bacteroides</taxon>
    </lineage>
</organism>